<dbReference type="RefSeq" id="XP_040709333.1">
    <property type="nucleotide sequence ID" value="XM_040857116.1"/>
</dbReference>
<evidence type="ECO:0000256" key="2">
    <source>
        <dbReference type="ARBA" id="ARBA00022692"/>
    </source>
</evidence>
<keyword evidence="7" id="KW-1185">Reference proteome</keyword>
<dbReference type="Proteomes" id="UP000193689">
    <property type="component" value="Unassembled WGS sequence"/>
</dbReference>
<feature type="transmembrane region" description="Helical" evidence="5">
    <location>
        <begin position="70"/>
        <end position="95"/>
    </location>
</feature>
<evidence type="ECO:0000256" key="3">
    <source>
        <dbReference type="ARBA" id="ARBA00022989"/>
    </source>
</evidence>
<comment type="subcellular location">
    <subcellularLocation>
        <location evidence="1">Endomembrane system</location>
        <topology evidence="1">Multi-pass membrane protein</topology>
    </subcellularLocation>
</comment>
<dbReference type="OrthoDB" id="419711at2759"/>
<evidence type="ECO:0000256" key="5">
    <source>
        <dbReference type="SAM" id="Phobius"/>
    </source>
</evidence>
<reference evidence="6 7" key="1">
    <citation type="submission" date="2016-07" db="EMBL/GenBank/DDBJ databases">
        <title>Pervasive Adenine N6-methylation of Active Genes in Fungi.</title>
        <authorList>
            <consortium name="DOE Joint Genome Institute"/>
            <person name="Mondo S.J."/>
            <person name="Dannebaum R.O."/>
            <person name="Kuo R.C."/>
            <person name="Labutti K."/>
            <person name="Haridas S."/>
            <person name="Kuo A."/>
            <person name="Salamov A."/>
            <person name="Ahrendt S.R."/>
            <person name="Lipzen A."/>
            <person name="Sullivan W."/>
            <person name="Andreopoulos W.B."/>
            <person name="Clum A."/>
            <person name="Lindquist E."/>
            <person name="Daum C."/>
            <person name="Ramamoorthy G.K."/>
            <person name="Gryganskyi A."/>
            <person name="Culley D."/>
            <person name="Magnuson J.K."/>
            <person name="James T.Y."/>
            <person name="O'Malley M.A."/>
            <person name="Stajich J.E."/>
            <person name="Spatafora J.W."/>
            <person name="Visel A."/>
            <person name="Grigoriev I.V."/>
        </authorList>
    </citation>
    <scope>NUCLEOTIDE SEQUENCE [LARGE SCALE GENOMIC DNA]</scope>
    <source>
        <strain evidence="6 7">CBS 129021</strain>
    </source>
</reference>
<dbReference type="AlphaFoldDB" id="A0A1Y2D690"/>
<protein>
    <recommendedName>
        <fullName evidence="8">FAR-17a/AIG1-like protein</fullName>
    </recommendedName>
</protein>
<dbReference type="GO" id="GO:0016020">
    <property type="term" value="C:membrane"/>
    <property type="evidence" value="ECO:0007669"/>
    <property type="project" value="InterPro"/>
</dbReference>
<dbReference type="GO" id="GO:0012505">
    <property type="term" value="C:endomembrane system"/>
    <property type="evidence" value="ECO:0007669"/>
    <property type="project" value="UniProtKB-SubCell"/>
</dbReference>
<organism evidence="6 7">
    <name type="scientific">Pseudomassariella vexata</name>
    <dbReference type="NCBI Taxonomy" id="1141098"/>
    <lineage>
        <taxon>Eukaryota</taxon>
        <taxon>Fungi</taxon>
        <taxon>Dikarya</taxon>
        <taxon>Ascomycota</taxon>
        <taxon>Pezizomycotina</taxon>
        <taxon>Sordariomycetes</taxon>
        <taxon>Xylariomycetidae</taxon>
        <taxon>Amphisphaeriales</taxon>
        <taxon>Pseudomassariaceae</taxon>
        <taxon>Pseudomassariella</taxon>
    </lineage>
</organism>
<keyword evidence="2 5" id="KW-0812">Transmembrane</keyword>
<evidence type="ECO:0008006" key="8">
    <source>
        <dbReference type="Google" id="ProtNLM"/>
    </source>
</evidence>
<comment type="caution">
    <text evidence="6">The sequence shown here is derived from an EMBL/GenBank/DDBJ whole genome shotgun (WGS) entry which is preliminary data.</text>
</comment>
<accession>A0A1Y2D690</accession>
<dbReference type="PANTHER" id="PTHR12242:SF1">
    <property type="entry name" value="MYND-TYPE DOMAIN-CONTAINING PROTEIN"/>
    <property type="match status" value="1"/>
</dbReference>
<name>A0A1Y2D690_9PEZI</name>
<keyword evidence="4 5" id="KW-0472">Membrane</keyword>
<dbReference type="STRING" id="1141098.A0A1Y2D690"/>
<feature type="transmembrane region" description="Helical" evidence="5">
    <location>
        <begin position="217"/>
        <end position="239"/>
    </location>
</feature>
<gene>
    <name evidence="6" type="ORF">BCR38DRAFT_357541</name>
</gene>
<dbReference type="InParanoid" id="A0A1Y2D690"/>
<dbReference type="GeneID" id="63773328"/>
<sequence length="282" mass="32664">MVRPFKFGSELWDPSHRFETSWLLPPYVLFFCRSVFSLYAFTTLFFVIGWSCTHPAEGSSYACEDAAANFSYFTTLTYWGIAFYFLFSSIHTFSYARWQSAPLDSWPRPLQALHSLFYTTITTFPFLVTIVYWGLLYGPEWFPTQYRAWSNISQHAMNSMFALFEIIIPRTNPAPWLHIAFLIVLLALYLSLAYLTYHTKGFYTYSFLDPGKQHSLVAAYVFGIAIAIIMIFALVWGLIWTRRWATEKKLGMDGKFARGAHPTWGGENERYEMGSPTAFAHK</sequence>
<evidence type="ECO:0000256" key="4">
    <source>
        <dbReference type="ARBA" id="ARBA00023136"/>
    </source>
</evidence>
<dbReference type="InterPro" id="IPR006838">
    <property type="entry name" value="ADTRP_AIG1"/>
</dbReference>
<dbReference type="EMBL" id="MCFJ01000031">
    <property type="protein sequence ID" value="ORY54809.1"/>
    <property type="molecule type" value="Genomic_DNA"/>
</dbReference>
<dbReference type="PANTHER" id="PTHR12242">
    <property type="entry name" value="OS02G0130600 PROTEIN-RELATED"/>
    <property type="match status" value="1"/>
</dbReference>
<feature type="transmembrane region" description="Helical" evidence="5">
    <location>
        <begin position="27"/>
        <end position="50"/>
    </location>
</feature>
<keyword evidence="3 5" id="KW-1133">Transmembrane helix</keyword>
<feature type="transmembrane region" description="Helical" evidence="5">
    <location>
        <begin position="116"/>
        <end position="136"/>
    </location>
</feature>
<proteinExistence type="predicted"/>
<evidence type="ECO:0000313" key="6">
    <source>
        <dbReference type="EMBL" id="ORY54809.1"/>
    </source>
</evidence>
<feature type="transmembrane region" description="Helical" evidence="5">
    <location>
        <begin position="175"/>
        <end position="197"/>
    </location>
</feature>
<evidence type="ECO:0000313" key="7">
    <source>
        <dbReference type="Proteomes" id="UP000193689"/>
    </source>
</evidence>
<evidence type="ECO:0000256" key="1">
    <source>
        <dbReference type="ARBA" id="ARBA00004127"/>
    </source>
</evidence>
<dbReference type="Pfam" id="PF04750">
    <property type="entry name" value="Far-17a_AIG1"/>
    <property type="match status" value="1"/>
</dbReference>